<name>A0AA42I1G7_9BURK</name>
<comment type="caution">
    <text evidence="3">The sequence shown here is derived from an EMBL/GenBank/DDBJ whole genome shotgun (WGS) entry which is preliminary data.</text>
</comment>
<protein>
    <submittedName>
        <fullName evidence="3">Baseplate J/gp47 family protein</fullName>
    </submittedName>
</protein>
<feature type="domain" description="Baseplate J-like C-terminal" evidence="2">
    <location>
        <begin position="200"/>
        <end position="279"/>
    </location>
</feature>
<accession>A0AA42I1G7</accession>
<dbReference type="InterPro" id="IPR052726">
    <property type="entry name" value="Phage_Baseplate_Hub"/>
</dbReference>
<dbReference type="PANTHER" id="PTHR35862">
    <property type="entry name" value="FELS-2 PROPHAGE PROTEIN"/>
    <property type="match status" value="1"/>
</dbReference>
<dbReference type="InterPro" id="IPR058530">
    <property type="entry name" value="Baseplate_J-like_C"/>
</dbReference>
<dbReference type="InterPro" id="IPR014507">
    <property type="entry name" value="Baseplate_assembly_J_pred"/>
</dbReference>
<evidence type="ECO:0000259" key="1">
    <source>
        <dbReference type="Pfam" id="PF26078"/>
    </source>
</evidence>
<evidence type="ECO:0000313" key="4">
    <source>
        <dbReference type="Proteomes" id="UP001158297"/>
    </source>
</evidence>
<evidence type="ECO:0000313" key="3">
    <source>
        <dbReference type="EMBL" id="MDH0364245.1"/>
    </source>
</evidence>
<organism evidence="3 4">
    <name type="scientific">Comamonas aquatica</name>
    <dbReference type="NCBI Taxonomy" id="225991"/>
    <lineage>
        <taxon>Bacteria</taxon>
        <taxon>Pseudomonadati</taxon>
        <taxon>Pseudomonadota</taxon>
        <taxon>Betaproteobacteria</taxon>
        <taxon>Burkholderiales</taxon>
        <taxon>Comamonadaceae</taxon>
        <taxon>Comamonas</taxon>
    </lineage>
</organism>
<dbReference type="EMBL" id="JAODZU010000018">
    <property type="protein sequence ID" value="MDH0364245.1"/>
    <property type="molecule type" value="Genomic_DNA"/>
</dbReference>
<dbReference type="PANTHER" id="PTHR35862:SF1">
    <property type="entry name" value="FELS-2 PROPHAGE PROTEIN"/>
    <property type="match status" value="1"/>
</dbReference>
<dbReference type="InterPro" id="IPR058531">
    <property type="entry name" value="Baseplate_J_M"/>
</dbReference>
<dbReference type="Proteomes" id="UP001158297">
    <property type="component" value="Unassembled WGS sequence"/>
</dbReference>
<dbReference type="Pfam" id="PF26078">
    <property type="entry name" value="Baseplate_J_M"/>
    <property type="match status" value="1"/>
</dbReference>
<dbReference type="PIRSF" id="PIRSF020481">
    <property type="entry name" value="BAP"/>
    <property type="match status" value="1"/>
</dbReference>
<dbReference type="RefSeq" id="WP_279860400.1">
    <property type="nucleotide sequence ID" value="NZ_JAODZU010000018.1"/>
</dbReference>
<sequence>MSVDLSQLPAPNVVQPLDFEAELARLKAIVREEMAAVEPEIDTILALESEPIVKVLQRIAYENIAMQARINDSAHACMLAYAVDEDLEVFAANNGVQKLPGETDEQLRRRAQMAFEGLTVAGSKGSYIFHALGADAHVLDAMPITPTGGTVRVVVLSTEGDGSASPELLDKVEAALSPDDVRPMSETVEVVSAEVIPFEVIAQLRAYPGPTQANVLERALASLNTYLASCRKLGYDVALTGIAAALHVQGVQSVVFDPAMGDVEVLPHQVAWCTAINVTLEAGSYV</sequence>
<dbReference type="AlphaFoldDB" id="A0AA42I1G7"/>
<proteinExistence type="predicted"/>
<gene>
    <name evidence="3" type="ORF">N7330_14475</name>
</gene>
<reference evidence="3" key="1">
    <citation type="submission" date="2022-09" db="EMBL/GenBank/DDBJ databases">
        <title>Intensive care unit water sources are persistently colonized with multi-drug resistant bacteria and are the site of extensive horizontal gene transfer of antibiotic resistance genes.</title>
        <authorList>
            <person name="Diorio-Toth L."/>
        </authorList>
    </citation>
    <scope>NUCLEOTIDE SEQUENCE</scope>
    <source>
        <strain evidence="3">GD04130</strain>
    </source>
</reference>
<evidence type="ECO:0000259" key="2">
    <source>
        <dbReference type="Pfam" id="PF26079"/>
    </source>
</evidence>
<feature type="domain" description="Baseplate J-like central" evidence="1">
    <location>
        <begin position="121"/>
        <end position="191"/>
    </location>
</feature>
<dbReference type="Pfam" id="PF26079">
    <property type="entry name" value="Baseplate_J_C"/>
    <property type="match status" value="1"/>
</dbReference>